<dbReference type="InterPro" id="IPR014729">
    <property type="entry name" value="Rossmann-like_a/b/a_fold"/>
</dbReference>
<dbReference type="InterPro" id="IPR000924">
    <property type="entry name" value="Glu/Gln-tRNA-synth"/>
</dbReference>
<dbReference type="EC" id="6.1.1.17" evidence="9"/>
<proteinExistence type="inferred from homology"/>
<sequence length="280" mass="31124">MITRFAPSPTGPLHLGHAFSAMMAHDMAKDAGGTFLLRIEDIDHSRARPEWEAQIEDDLHWLGLDWPRPVMRQSERIPAYRDALNRLSAMGLIYACTCNRRDIREAASAPQEGAIPTGPDGIVYPGTCKRAGNEPEGAAMRLHMDRALDRASPLWFEETGPDGGRQEITRQAMIEKVGDVVLARREMGTSYHLSVVVDDAAQGVTHVVRGLDLFEATPIHVLLQRLLDLPTPIYHHHRLIRDEHGKRLAKRDDARAIAAYRAEGHSPADLRARLGLTPAP</sequence>
<keyword evidence="4" id="KW-0862">Zinc</keyword>
<keyword evidence="2" id="KW-0479">Metal-binding</keyword>
<evidence type="ECO:0000256" key="5">
    <source>
        <dbReference type="ARBA" id="ARBA00022840"/>
    </source>
</evidence>
<evidence type="ECO:0000259" key="8">
    <source>
        <dbReference type="Pfam" id="PF00749"/>
    </source>
</evidence>
<dbReference type="Gene3D" id="3.40.50.620">
    <property type="entry name" value="HUPs"/>
    <property type="match status" value="1"/>
</dbReference>
<dbReference type="EMBL" id="FWFV01000009">
    <property type="protein sequence ID" value="SLN60079.1"/>
    <property type="molecule type" value="Genomic_DNA"/>
</dbReference>
<reference evidence="9 10" key="1">
    <citation type="submission" date="2017-03" db="EMBL/GenBank/DDBJ databases">
        <authorList>
            <person name="Afonso C.L."/>
            <person name="Miller P.J."/>
            <person name="Scott M.A."/>
            <person name="Spackman E."/>
            <person name="Goraichik I."/>
            <person name="Dimitrov K.M."/>
            <person name="Suarez D.L."/>
            <person name="Swayne D.E."/>
        </authorList>
    </citation>
    <scope>NUCLEOTIDE SEQUENCE [LARGE SCALE GENOMIC DNA]</scope>
    <source>
        <strain evidence="9 10">CECT 7066</strain>
    </source>
</reference>
<dbReference type="PRINTS" id="PR00987">
    <property type="entry name" value="TRNASYNTHGLU"/>
</dbReference>
<comment type="similarity">
    <text evidence="7">Belongs to the class-I aminoacyl-tRNA synthetase family.</text>
</comment>
<name>A0A1Y5TB48_9RHOB</name>
<feature type="domain" description="Glutamyl/glutaminyl-tRNA synthetase class Ib catalytic" evidence="8">
    <location>
        <begin position="3"/>
        <end position="273"/>
    </location>
</feature>
<evidence type="ECO:0000256" key="2">
    <source>
        <dbReference type="ARBA" id="ARBA00022723"/>
    </source>
</evidence>
<keyword evidence="7" id="KW-0648">Protein biosynthesis</keyword>
<evidence type="ECO:0000256" key="4">
    <source>
        <dbReference type="ARBA" id="ARBA00022833"/>
    </source>
</evidence>
<dbReference type="AlphaFoldDB" id="A0A1Y5TB48"/>
<dbReference type="InterPro" id="IPR049940">
    <property type="entry name" value="GluQ/Sye"/>
</dbReference>
<dbReference type="InterPro" id="IPR001412">
    <property type="entry name" value="aa-tRNA-synth_I_CS"/>
</dbReference>
<protein>
    <submittedName>
        <fullName evidence="9">Glutamate--tRNA ligase</fullName>
        <ecNumber evidence="9">6.1.1.17</ecNumber>
    </submittedName>
</protein>
<dbReference type="InterPro" id="IPR020058">
    <property type="entry name" value="Glu/Gln-tRNA-synth_Ib_cat-dom"/>
</dbReference>
<dbReference type="GO" id="GO:0004818">
    <property type="term" value="F:glutamate-tRNA ligase activity"/>
    <property type="evidence" value="ECO:0007669"/>
    <property type="project" value="UniProtKB-EC"/>
</dbReference>
<accession>A0A1Y5TB48</accession>
<evidence type="ECO:0000256" key="1">
    <source>
        <dbReference type="ARBA" id="ARBA00022598"/>
    </source>
</evidence>
<dbReference type="PANTHER" id="PTHR43311">
    <property type="entry name" value="GLUTAMATE--TRNA LIGASE"/>
    <property type="match status" value="1"/>
</dbReference>
<dbReference type="STRING" id="315423.SAMN04488020_110117"/>
<keyword evidence="1 7" id="KW-0436">Ligase</keyword>
<dbReference type="GO" id="GO:0005829">
    <property type="term" value="C:cytosol"/>
    <property type="evidence" value="ECO:0007669"/>
    <property type="project" value="TreeGrafter"/>
</dbReference>
<evidence type="ECO:0000313" key="9">
    <source>
        <dbReference type="EMBL" id="SLN60079.1"/>
    </source>
</evidence>
<evidence type="ECO:0000313" key="10">
    <source>
        <dbReference type="Proteomes" id="UP000193870"/>
    </source>
</evidence>
<keyword evidence="10" id="KW-1185">Reference proteome</keyword>
<keyword evidence="6 7" id="KW-0030">Aminoacyl-tRNA synthetase</keyword>
<dbReference type="RefSeq" id="WP_085854958.1">
    <property type="nucleotide sequence ID" value="NZ_FOPF01000010.1"/>
</dbReference>
<keyword evidence="5 7" id="KW-0067">ATP-binding</keyword>
<dbReference type="SUPFAM" id="SSF52374">
    <property type="entry name" value="Nucleotidylyl transferase"/>
    <property type="match status" value="1"/>
</dbReference>
<dbReference type="PANTHER" id="PTHR43311:SF1">
    <property type="entry name" value="GLUTAMYL-Q TRNA(ASP) SYNTHETASE"/>
    <property type="match status" value="1"/>
</dbReference>
<keyword evidence="3 7" id="KW-0547">Nucleotide-binding</keyword>
<dbReference type="Pfam" id="PF00749">
    <property type="entry name" value="tRNA-synt_1c"/>
    <property type="match status" value="1"/>
</dbReference>
<gene>
    <name evidence="9" type="primary">gltX_2</name>
    <name evidence="9" type="ORF">PAM7066_02961</name>
</gene>
<dbReference type="GO" id="GO:0005524">
    <property type="term" value="F:ATP binding"/>
    <property type="evidence" value="ECO:0007669"/>
    <property type="project" value="UniProtKB-KW"/>
</dbReference>
<evidence type="ECO:0000256" key="3">
    <source>
        <dbReference type="ARBA" id="ARBA00022741"/>
    </source>
</evidence>
<evidence type="ECO:0000256" key="7">
    <source>
        <dbReference type="RuleBase" id="RU363037"/>
    </source>
</evidence>
<dbReference type="OrthoDB" id="9807503at2"/>
<evidence type="ECO:0000256" key="6">
    <source>
        <dbReference type="ARBA" id="ARBA00023146"/>
    </source>
</evidence>
<dbReference type="GO" id="GO:0006424">
    <property type="term" value="P:glutamyl-tRNA aminoacylation"/>
    <property type="evidence" value="ECO:0007669"/>
    <property type="project" value="TreeGrafter"/>
</dbReference>
<dbReference type="NCBIfam" id="NF004315">
    <property type="entry name" value="PRK05710.1-4"/>
    <property type="match status" value="1"/>
</dbReference>
<organism evidence="9 10">
    <name type="scientific">Palleronia marisminoris</name>
    <dbReference type="NCBI Taxonomy" id="315423"/>
    <lineage>
        <taxon>Bacteria</taxon>
        <taxon>Pseudomonadati</taxon>
        <taxon>Pseudomonadota</taxon>
        <taxon>Alphaproteobacteria</taxon>
        <taxon>Rhodobacterales</taxon>
        <taxon>Roseobacteraceae</taxon>
        <taxon>Palleronia</taxon>
    </lineage>
</organism>
<dbReference type="Proteomes" id="UP000193870">
    <property type="component" value="Unassembled WGS sequence"/>
</dbReference>
<dbReference type="PROSITE" id="PS00178">
    <property type="entry name" value="AA_TRNA_LIGASE_I"/>
    <property type="match status" value="1"/>
</dbReference>